<evidence type="ECO:0000256" key="10">
    <source>
        <dbReference type="ARBA" id="ARBA00023004"/>
    </source>
</evidence>
<keyword evidence="10 13" id="KW-0408">Iron</keyword>
<evidence type="ECO:0000256" key="6">
    <source>
        <dbReference type="ARBA" id="ARBA00022723"/>
    </source>
</evidence>
<dbReference type="PANTHER" id="PTHR24292:SF102">
    <property type="entry name" value="CYTOCHROME P450 FAMILY-RELATED"/>
    <property type="match status" value="1"/>
</dbReference>
<evidence type="ECO:0000256" key="14">
    <source>
        <dbReference type="RuleBase" id="RU000461"/>
    </source>
</evidence>
<dbReference type="PRINTS" id="PR00463">
    <property type="entry name" value="EP450I"/>
</dbReference>
<evidence type="ECO:0000313" key="16">
    <source>
        <dbReference type="EnsemblMetazoa" id="ISCW011996-PA"/>
    </source>
</evidence>
<evidence type="ECO:0000256" key="9">
    <source>
        <dbReference type="ARBA" id="ARBA00023002"/>
    </source>
</evidence>
<keyword evidence="9 14" id="KW-0560">Oxidoreductase</keyword>
<dbReference type="InterPro" id="IPR036396">
    <property type="entry name" value="Cyt_P450_sf"/>
</dbReference>
<dbReference type="VEuPathDB" id="VectorBase:ISCP_010663"/>
<dbReference type="InterPro" id="IPR017972">
    <property type="entry name" value="Cyt_P450_CS"/>
</dbReference>
<dbReference type="EMBL" id="DS911942">
    <property type="protein sequence ID" value="EEC16821.1"/>
    <property type="molecule type" value="Genomic_DNA"/>
</dbReference>
<keyword evidence="12" id="KW-0472">Membrane</keyword>
<accession>B7QD99</accession>
<dbReference type="Pfam" id="PF00067">
    <property type="entry name" value="p450"/>
    <property type="match status" value="1"/>
</dbReference>
<dbReference type="AlphaFoldDB" id="B7QD99"/>
<organism>
    <name type="scientific">Ixodes scapularis</name>
    <name type="common">Black-legged tick</name>
    <name type="synonym">Deer tick</name>
    <dbReference type="NCBI Taxonomy" id="6945"/>
    <lineage>
        <taxon>Eukaryota</taxon>
        <taxon>Metazoa</taxon>
        <taxon>Ecdysozoa</taxon>
        <taxon>Arthropoda</taxon>
        <taxon>Chelicerata</taxon>
        <taxon>Arachnida</taxon>
        <taxon>Acari</taxon>
        <taxon>Parasitiformes</taxon>
        <taxon>Ixodida</taxon>
        <taxon>Ixodoidea</taxon>
        <taxon>Ixodidae</taxon>
        <taxon>Ixodinae</taxon>
        <taxon>Ixodes</taxon>
    </lineage>
</organism>
<dbReference type="GO" id="GO:0005789">
    <property type="term" value="C:endoplasmic reticulum membrane"/>
    <property type="evidence" value="ECO:0007669"/>
    <property type="project" value="UniProtKB-SubCell"/>
</dbReference>
<dbReference type="EMBL" id="ABJB010564907">
    <property type="status" value="NOT_ANNOTATED_CDS"/>
    <property type="molecule type" value="Genomic_DNA"/>
</dbReference>
<sequence length="209" mass="24137">MRIEDRHILASSFSFLVAGFDTTASALAFIIHLLAKYPEEQDRIFSEMQQTFSEEAELTYDGVQQLKRLDMVISETLRLYPPVVFFISRLCRATTTLMGHLIPAGVNVVVPTWHIHHDPELWHEPFKFLPERFAEGEKHHPAAYLPFGLGPRQCIGRRFALLELKFAVCRIVGKYKIYQCERTQDPLKLVVPSVNINPEQGVYVRLKER</sequence>
<comment type="similarity">
    <text evidence="4 14">Belongs to the cytochrome P450 family.</text>
</comment>
<dbReference type="HOGENOM" id="CLU_001570_5_7_1"/>
<evidence type="ECO:0000256" key="7">
    <source>
        <dbReference type="ARBA" id="ARBA00022824"/>
    </source>
</evidence>
<evidence type="ECO:0000256" key="3">
    <source>
        <dbReference type="ARBA" id="ARBA00004406"/>
    </source>
</evidence>
<keyword evidence="6 13" id="KW-0479">Metal-binding</keyword>
<evidence type="ECO:0000256" key="11">
    <source>
        <dbReference type="ARBA" id="ARBA00023033"/>
    </source>
</evidence>
<dbReference type="InterPro" id="IPR001128">
    <property type="entry name" value="Cyt_P450"/>
</dbReference>
<comment type="subcellular location">
    <subcellularLocation>
        <location evidence="3">Endoplasmic reticulum membrane</location>
        <topology evidence="3">Peripheral membrane protein</topology>
    </subcellularLocation>
    <subcellularLocation>
        <location evidence="2">Microsome membrane</location>
        <topology evidence="2">Peripheral membrane protein</topology>
    </subcellularLocation>
</comment>
<evidence type="ECO:0000256" key="4">
    <source>
        <dbReference type="ARBA" id="ARBA00010617"/>
    </source>
</evidence>
<keyword evidence="17" id="KW-1185">Reference proteome</keyword>
<dbReference type="VEuPathDB" id="VectorBase:ISCI011996"/>
<evidence type="ECO:0000256" key="13">
    <source>
        <dbReference type="PIRSR" id="PIRSR602401-1"/>
    </source>
</evidence>
<dbReference type="PRINTS" id="PR00385">
    <property type="entry name" value="P450"/>
</dbReference>
<evidence type="ECO:0000256" key="12">
    <source>
        <dbReference type="ARBA" id="ARBA00023136"/>
    </source>
</evidence>
<dbReference type="GO" id="GO:0016705">
    <property type="term" value="F:oxidoreductase activity, acting on paired donors, with incorporation or reduction of molecular oxygen"/>
    <property type="evidence" value="ECO:0007669"/>
    <property type="project" value="InterPro"/>
</dbReference>
<evidence type="ECO:0000256" key="1">
    <source>
        <dbReference type="ARBA" id="ARBA00001971"/>
    </source>
</evidence>
<protein>
    <submittedName>
        <fullName evidence="15 16">Cytochrome P450, putative</fullName>
        <ecNumber evidence="15">1.14.13.67</ecNumber>
    </submittedName>
</protein>
<dbReference type="OrthoDB" id="6502656at2759"/>
<keyword evidence="11 14" id="KW-0503">Monooxygenase</keyword>
<dbReference type="PANTHER" id="PTHR24292">
    <property type="entry name" value="CYTOCHROME P450"/>
    <property type="match status" value="1"/>
</dbReference>
<keyword evidence="8" id="KW-0492">Microsome</keyword>
<dbReference type="GO" id="GO:0020037">
    <property type="term" value="F:heme binding"/>
    <property type="evidence" value="ECO:0007669"/>
    <property type="project" value="InterPro"/>
</dbReference>
<feature type="binding site" description="axial binding residue" evidence="13">
    <location>
        <position position="154"/>
    </location>
    <ligand>
        <name>heme</name>
        <dbReference type="ChEBI" id="CHEBI:30413"/>
    </ligand>
    <ligandPart>
        <name>Fe</name>
        <dbReference type="ChEBI" id="CHEBI:18248"/>
    </ligandPart>
</feature>
<dbReference type="GO" id="GO:0004497">
    <property type="term" value="F:monooxygenase activity"/>
    <property type="evidence" value="ECO:0007669"/>
    <property type="project" value="UniProtKB-KW"/>
</dbReference>
<evidence type="ECO:0000313" key="17">
    <source>
        <dbReference type="Proteomes" id="UP000001555"/>
    </source>
</evidence>
<dbReference type="PaxDb" id="6945-B7QD99"/>
<evidence type="ECO:0000256" key="5">
    <source>
        <dbReference type="ARBA" id="ARBA00022617"/>
    </source>
</evidence>
<evidence type="ECO:0000256" key="2">
    <source>
        <dbReference type="ARBA" id="ARBA00004174"/>
    </source>
</evidence>
<dbReference type="InterPro" id="IPR050476">
    <property type="entry name" value="Insect_CytP450_Detox"/>
</dbReference>
<dbReference type="VEuPathDB" id="VectorBase:ISCW011996"/>
<gene>
    <name evidence="15" type="ORF">IscW_ISCW011996</name>
</gene>
<dbReference type="PROSITE" id="PS00086">
    <property type="entry name" value="CYTOCHROME_P450"/>
    <property type="match status" value="1"/>
</dbReference>
<dbReference type="GO" id="GO:0005506">
    <property type="term" value="F:iron ion binding"/>
    <property type="evidence" value="ECO:0007669"/>
    <property type="project" value="InterPro"/>
</dbReference>
<evidence type="ECO:0000256" key="8">
    <source>
        <dbReference type="ARBA" id="ARBA00022848"/>
    </source>
</evidence>
<evidence type="ECO:0000313" key="15">
    <source>
        <dbReference type="EMBL" id="EEC16821.1"/>
    </source>
</evidence>
<keyword evidence="7" id="KW-0256">Endoplasmic reticulum</keyword>
<reference evidence="15 17" key="1">
    <citation type="submission" date="2008-03" db="EMBL/GenBank/DDBJ databases">
        <title>Annotation of Ixodes scapularis.</title>
        <authorList>
            <consortium name="Ixodes scapularis Genome Project Consortium"/>
            <person name="Caler E."/>
            <person name="Hannick L.I."/>
            <person name="Bidwell S."/>
            <person name="Joardar V."/>
            <person name="Thiagarajan M."/>
            <person name="Amedeo P."/>
            <person name="Galinsky K.J."/>
            <person name="Schobel S."/>
            <person name="Inman J."/>
            <person name="Hostetler J."/>
            <person name="Miller J."/>
            <person name="Hammond M."/>
            <person name="Megy K."/>
            <person name="Lawson D."/>
            <person name="Kodira C."/>
            <person name="Sutton G."/>
            <person name="Meyer J."/>
            <person name="Hill C.A."/>
            <person name="Birren B."/>
            <person name="Nene V."/>
            <person name="Collins F."/>
            <person name="Alarcon-Chaidez F."/>
            <person name="Wikel S."/>
            <person name="Strausberg R."/>
        </authorList>
    </citation>
    <scope>NUCLEOTIDE SEQUENCE [LARGE SCALE GENOMIC DNA]</scope>
    <source>
        <strain evidence="17">Wikel</strain>
        <strain evidence="15">Wikel colony</strain>
    </source>
</reference>
<dbReference type="EC" id="1.14.13.67" evidence="15"/>
<name>B7QD99_IXOSC</name>
<dbReference type="InParanoid" id="B7QD99"/>
<dbReference type="InterPro" id="IPR002401">
    <property type="entry name" value="Cyt_P450_E_grp-I"/>
</dbReference>
<reference evidence="16" key="2">
    <citation type="submission" date="2020-05" db="UniProtKB">
        <authorList>
            <consortium name="EnsemblMetazoa"/>
        </authorList>
    </citation>
    <scope>IDENTIFICATION</scope>
    <source>
        <strain evidence="16">wikel</strain>
    </source>
</reference>
<keyword evidence="5 13" id="KW-0349">Heme</keyword>
<dbReference type="Proteomes" id="UP000001555">
    <property type="component" value="Unassembled WGS sequence"/>
</dbReference>
<proteinExistence type="inferred from homology"/>
<comment type="cofactor">
    <cofactor evidence="1 13">
        <name>heme</name>
        <dbReference type="ChEBI" id="CHEBI:30413"/>
    </cofactor>
</comment>
<dbReference type="Gene3D" id="1.10.630.10">
    <property type="entry name" value="Cytochrome P450"/>
    <property type="match status" value="1"/>
</dbReference>
<dbReference type="SUPFAM" id="SSF48264">
    <property type="entry name" value="Cytochrome P450"/>
    <property type="match status" value="1"/>
</dbReference>
<dbReference type="EnsemblMetazoa" id="ISCW011996-RA">
    <property type="protein sequence ID" value="ISCW011996-PA"/>
    <property type="gene ID" value="ISCW011996"/>
</dbReference>